<reference evidence="3" key="1">
    <citation type="submission" date="2019-03" db="EMBL/GenBank/DDBJ databases">
        <title>Aquabacterium pictum sp.nov., the first bacteriochlorophyll a-containing freshwater bacterium in the genus Aquabacterium of the class Betaproteobacteria.</title>
        <authorList>
            <person name="Hirose S."/>
            <person name="Tank M."/>
            <person name="Hara E."/>
            <person name="Tamaki H."/>
            <person name="Takaichi S."/>
            <person name="Haruta S."/>
            <person name="Hanada S."/>
        </authorList>
    </citation>
    <scope>NUCLEOTIDE SEQUENCE [LARGE SCALE GENOMIC DNA]</scope>
    <source>
        <strain evidence="3">W35</strain>
    </source>
</reference>
<protein>
    <submittedName>
        <fullName evidence="2">Uncharacterized protein</fullName>
    </submittedName>
</protein>
<comment type="caution">
    <text evidence="2">The sequence shown here is derived from an EMBL/GenBank/DDBJ whole genome shotgun (WGS) entry which is preliminary data.</text>
</comment>
<organism evidence="2 3">
    <name type="scientific">Pseudaquabacterium pictum</name>
    <dbReference type="NCBI Taxonomy" id="2315236"/>
    <lineage>
        <taxon>Bacteria</taxon>
        <taxon>Pseudomonadati</taxon>
        <taxon>Pseudomonadota</taxon>
        <taxon>Betaproteobacteria</taxon>
        <taxon>Burkholderiales</taxon>
        <taxon>Sphaerotilaceae</taxon>
        <taxon>Pseudaquabacterium</taxon>
    </lineage>
</organism>
<name>A0A480ALW8_9BURK</name>
<evidence type="ECO:0000313" key="3">
    <source>
        <dbReference type="Proteomes" id="UP000301751"/>
    </source>
</evidence>
<dbReference type="EMBL" id="BJCL01000001">
    <property type="protein sequence ID" value="GCL61397.1"/>
    <property type="molecule type" value="Genomic_DNA"/>
</dbReference>
<evidence type="ECO:0000256" key="1">
    <source>
        <dbReference type="SAM" id="MobiDB-lite"/>
    </source>
</evidence>
<proteinExistence type="predicted"/>
<sequence>MGPSPSCFPFNLAVTTGGQSTNDGHPNPAPLTPGWHLADSAAPGAQDGQPAPGTYNPRLQQEAAPAHVKTR</sequence>
<feature type="region of interest" description="Disordered" evidence="1">
    <location>
        <begin position="1"/>
        <end position="71"/>
    </location>
</feature>
<keyword evidence="3" id="KW-1185">Reference proteome</keyword>
<feature type="compositionally biased region" description="Low complexity" evidence="1">
    <location>
        <begin position="41"/>
        <end position="53"/>
    </location>
</feature>
<gene>
    <name evidence="2" type="ORF">AQPW35_04780</name>
</gene>
<evidence type="ECO:0000313" key="2">
    <source>
        <dbReference type="EMBL" id="GCL61397.1"/>
    </source>
</evidence>
<feature type="compositionally biased region" description="Polar residues" evidence="1">
    <location>
        <begin position="13"/>
        <end position="24"/>
    </location>
</feature>
<dbReference type="Proteomes" id="UP000301751">
    <property type="component" value="Unassembled WGS sequence"/>
</dbReference>
<dbReference type="AlphaFoldDB" id="A0A480ALW8"/>
<accession>A0A480ALW8</accession>